<feature type="region of interest" description="Disordered" evidence="1">
    <location>
        <begin position="181"/>
        <end position="202"/>
    </location>
</feature>
<proteinExistence type="predicted"/>
<keyword evidence="4" id="KW-1185">Reference proteome</keyword>
<dbReference type="AlphaFoldDB" id="A0A2S6IKQ3"/>
<evidence type="ECO:0008006" key="5">
    <source>
        <dbReference type="Google" id="ProtNLM"/>
    </source>
</evidence>
<evidence type="ECO:0000256" key="2">
    <source>
        <dbReference type="SAM" id="SignalP"/>
    </source>
</evidence>
<feature type="compositionally biased region" description="Polar residues" evidence="1">
    <location>
        <begin position="188"/>
        <end position="201"/>
    </location>
</feature>
<dbReference type="RefSeq" id="WP_104515270.1">
    <property type="nucleotide sequence ID" value="NZ_MQVW01000024.1"/>
</dbReference>
<sequence>MKRIILSVAALLAGTVAIAQTPQTIASPAQQTVPTAAATVGGNYSNVDQKGTGSDALVSQQGTANGSFISQTGTNATNRNTATVLQWGNVQPSISGHLNYSEIAQSGEGNAYTVTQQGDLNENFGIQVGLDNTALVQQGADTPQQAESNLALVDQDGKENYAEVQQRWDNNEASILQRNDQAAGVGNRSYQSQGANPNQSAGHVAISEQYGDNNELIQIQDGGSGSLGLGNYAESDQGDASVQATDAFTQQVQEGDLNEAYSSQRLVGDSAFQEQVGTGNIAVNEQNLIGLTTGGNNSLEQYQAGNNNEARSTQAGNDNQAFQEQYQDDNYSSIFQANGQVAGNIATSIQNGFDNSSVINQRANGNMAVVDQTGNGQVSVVNQNNPLSGSPAATSGSNSAVVIQRNANVALTAQMKRAAATAAHSF</sequence>
<feature type="signal peptide" evidence="2">
    <location>
        <begin position="1"/>
        <end position="19"/>
    </location>
</feature>
<evidence type="ECO:0000313" key="4">
    <source>
        <dbReference type="Proteomes" id="UP000239002"/>
    </source>
</evidence>
<organism evidence="3 4">
    <name type="scientific">Nonlabens xylanidelens</name>
    <dbReference type="NCBI Taxonomy" id="191564"/>
    <lineage>
        <taxon>Bacteria</taxon>
        <taxon>Pseudomonadati</taxon>
        <taxon>Bacteroidota</taxon>
        <taxon>Flavobacteriia</taxon>
        <taxon>Flavobacteriales</taxon>
        <taxon>Flavobacteriaceae</taxon>
        <taxon>Nonlabens</taxon>
    </lineage>
</organism>
<dbReference type="Proteomes" id="UP000239002">
    <property type="component" value="Unassembled WGS sequence"/>
</dbReference>
<evidence type="ECO:0000313" key="3">
    <source>
        <dbReference type="EMBL" id="PPK94814.1"/>
    </source>
</evidence>
<accession>A0A2S6IKQ3</accession>
<feature type="chain" id="PRO_5015747026" description="Curlin associated repeat-containing protein" evidence="2">
    <location>
        <begin position="20"/>
        <end position="426"/>
    </location>
</feature>
<evidence type="ECO:0000256" key="1">
    <source>
        <dbReference type="SAM" id="MobiDB-lite"/>
    </source>
</evidence>
<keyword evidence="2" id="KW-0732">Signal</keyword>
<comment type="caution">
    <text evidence="3">The sequence shown here is derived from an EMBL/GenBank/DDBJ whole genome shotgun (WGS) entry which is preliminary data.</text>
</comment>
<dbReference type="EMBL" id="PTJE01000003">
    <property type="protein sequence ID" value="PPK94814.1"/>
    <property type="molecule type" value="Genomic_DNA"/>
</dbReference>
<name>A0A2S6IKQ3_9FLAO</name>
<gene>
    <name evidence="3" type="ORF">LY01_01567</name>
</gene>
<dbReference type="OrthoDB" id="1143599at2"/>
<protein>
    <recommendedName>
        <fullName evidence="5">Curlin associated repeat-containing protein</fullName>
    </recommendedName>
</protein>
<reference evidence="3 4" key="1">
    <citation type="submission" date="2018-02" db="EMBL/GenBank/DDBJ databases">
        <title>Genomic Encyclopedia of Archaeal and Bacterial Type Strains, Phase II (KMG-II): from individual species to whole genera.</title>
        <authorList>
            <person name="Goeker M."/>
        </authorList>
    </citation>
    <scope>NUCLEOTIDE SEQUENCE [LARGE SCALE GENOMIC DNA]</scope>
    <source>
        <strain evidence="3 4">DSM 16809</strain>
    </source>
</reference>